<dbReference type="Gene3D" id="2.40.30.10">
    <property type="entry name" value="Translation factors"/>
    <property type="match status" value="1"/>
</dbReference>
<keyword evidence="5" id="KW-0408">Iron</keyword>
<evidence type="ECO:0000256" key="3">
    <source>
        <dbReference type="ARBA" id="ARBA00022723"/>
    </source>
</evidence>
<feature type="domain" description="2Fe-2S ferredoxin-type" evidence="7">
    <location>
        <begin position="238"/>
        <end position="323"/>
    </location>
</feature>
<evidence type="ECO:0000256" key="6">
    <source>
        <dbReference type="ARBA" id="ARBA00023014"/>
    </source>
</evidence>
<dbReference type="InterPro" id="IPR012675">
    <property type="entry name" value="Beta-grasp_dom_sf"/>
</dbReference>
<evidence type="ECO:0000259" key="7">
    <source>
        <dbReference type="PROSITE" id="PS51085"/>
    </source>
</evidence>
<dbReference type="Gene3D" id="3.40.50.80">
    <property type="entry name" value="Nucleotide-binding domain of ferredoxin-NADP reductase (FNR) module"/>
    <property type="match status" value="1"/>
</dbReference>
<gene>
    <name evidence="9" type="ORF">NOCA2480051</name>
</gene>
<evidence type="ECO:0000256" key="2">
    <source>
        <dbReference type="ARBA" id="ARBA00022714"/>
    </source>
</evidence>
<dbReference type="Gene3D" id="3.10.20.30">
    <property type="match status" value="1"/>
</dbReference>
<dbReference type="InterPro" id="IPR017927">
    <property type="entry name" value="FAD-bd_FR_type"/>
</dbReference>
<dbReference type="Pfam" id="PF00175">
    <property type="entry name" value="NAD_binding_1"/>
    <property type="match status" value="1"/>
</dbReference>
<evidence type="ECO:0000259" key="8">
    <source>
        <dbReference type="PROSITE" id="PS51384"/>
    </source>
</evidence>
<evidence type="ECO:0000313" key="9">
    <source>
        <dbReference type="EMBL" id="CUR58002.1"/>
    </source>
</evidence>
<feature type="domain" description="FAD-binding FR-type" evidence="8">
    <location>
        <begin position="7"/>
        <end position="109"/>
    </location>
</feature>
<proteinExistence type="predicted"/>
<dbReference type="GO" id="GO:0046872">
    <property type="term" value="F:metal ion binding"/>
    <property type="evidence" value="ECO:0007669"/>
    <property type="project" value="UniProtKB-KW"/>
</dbReference>
<keyword evidence="2" id="KW-0001">2Fe-2S</keyword>
<reference evidence="9" key="1">
    <citation type="submission" date="2015-08" db="EMBL/GenBank/DDBJ databases">
        <authorList>
            <person name="Babu N.S."/>
            <person name="Beckwith C.J."/>
            <person name="Beseler K.G."/>
            <person name="Brison A."/>
            <person name="Carone J.V."/>
            <person name="Caskin T.P."/>
            <person name="Diamond M."/>
            <person name="Durham M.E."/>
            <person name="Foxe J.M."/>
            <person name="Go M."/>
            <person name="Henderson B.A."/>
            <person name="Jones I.B."/>
            <person name="McGettigan J.A."/>
            <person name="Micheletti S.J."/>
            <person name="Nasrallah M.E."/>
            <person name="Ortiz D."/>
            <person name="Piller C.R."/>
            <person name="Privatt S.R."/>
            <person name="Schneider S.L."/>
            <person name="Sharp S."/>
            <person name="Smith T.C."/>
            <person name="Stanton J.D."/>
            <person name="Ullery H.E."/>
            <person name="Wilson R.J."/>
            <person name="Serrano M.G."/>
            <person name="Buck G."/>
            <person name="Lee V."/>
            <person name="Wang Y."/>
            <person name="Carvalho R."/>
            <person name="Voegtly L."/>
            <person name="Shi R."/>
            <person name="Duckworth R."/>
            <person name="Johnson A."/>
            <person name="Loviza R."/>
            <person name="Walstead R."/>
            <person name="Shah Z."/>
            <person name="Kiflezghi M."/>
            <person name="Wade K."/>
            <person name="Ball S.L."/>
            <person name="Bradley K.W."/>
            <person name="Asai D.J."/>
            <person name="Bowman C.A."/>
            <person name="Russell D.A."/>
            <person name="Pope W.H."/>
            <person name="Jacobs-Sera D."/>
            <person name="Hendrix R.W."/>
            <person name="Hatfull G.F."/>
        </authorList>
    </citation>
    <scope>NUCLEOTIDE SEQUENCE</scope>
</reference>
<dbReference type="PANTHER" id="PTHR47354:SF1">
    <property type="entry name" value="CARNITINE MONOOXYGENASE REDUCTASE SUBUNIT"/>
    <property type="match status" value="1"/>
</dbReference>
<dbReference type="SUPFAM" id="SSF54292">
    <property type="entry name" value="2Fe-2S ferredoxin-like"/>
    <property type="match status" value="1"/>
</dbReference>
<keyword evidence="6" id="KW-0411">Iron-sulfur</keyword>
<dbReference type="AlphaFoldDB" id="A0A2P2CAT4"/>
<dbReference type="InterPro" id="IPR001041">
    <property type="entry name" value="2Fe-2S_ferredoxin-type"/>
</dbReference>
<dbReference type="PANTHER" id="PTHR47354">
    <property type="entry name" value="NADH OXIDOREDUCTASE HCR"/>
    <property type="match status" value="1"/>
</dbReference>
<organism evidence="9">
    <name type="scientific">metagenome</name>
    <dbReference type="NCBI Taxonomy" id="256318"/>
    <lineage>
        <taxon>unclassified sequences</taxon>
        <taxon>metagenomes</taxon>
    </lineage>
</organism>
<keyword evidence="4" id="KW-0560">Oxidoreductase</keyword>
<dbReference type="PROSITE" id="PS51085">
    <property type="entry name" value="2FE2S_FER_2"/>
    <property type="match status" value="1"/>
</dbReference>
<dbReference type="PRINTS" id="PR00409">
    <property type="entry name" value="PHDIOXRDTASE"/>
</dbReference>
<dbReference type="SUPFAM" id="SSF63380">
    <property type="entry name" value="Riboflavin synthase domain-like"/>
    <property type="match status" value="1"/>
</dbReference>
<dbReference type="PROSITE" id="PS00197">
    <property type="entry name" value="2FE2S_FER_1"/>
    <property type="match status" value="1"/>
</dbReference>
<dbReference type="GO" id="GO:0016491">
    <property type="term" value="F:oxidoreductase activity"/>
    <property type="evidence" value="ECO:0007669"/>
    <property type="project" value="UniProtKB-KW"/>
</dbReference>
<dbReference type="InterPro" id="IPR006058">
    <property type="entry name" value="2Fe2S_fd_BS"/>
</dbReference>
<dbReference type="InterPro" id="IPR017938">
    <property type="entry name" value="Riboflavin_synthase-like_b-brl"/>
</dbReference>
<keyword evidence="3" id="KW-0479">Metal-binding</keyword>
<dbReference type="EMBL" id="CZKA01000043">
    <property type="protein sequence ID" value="CUR58002.1"/>
    <property type="molecule type" value="Genomic_DNA"/>
</dbReference>
<sequence length="323" mass="34360">MSPRQPEAPVLLRVMAARWQAEGVTSYELACPSGRPLPPWAPGAHIDVHLPSGKVRQYSLCGDPADTSRYRVAVLELLEGRGGSVEVHRELRPGVSVAVGLPREDFALVDAERYVFVAGGIGITPILAMVRECERRGKPWELVYGARTPQHFAFTGELVSLGADRIRFLAADVDGRPDLAAIVKDSEGAAVFCCGPSGLMDALSAEMADAGRSGDLHLERFAPATPGAGSDLDGGDGFEVELARSAVLLPVSADQSILDAIRGAGIEHPSSCEMGFCGTCETAVLEGVVDHRDDLLTAEERAVGDTMMVCVSRAKCRRLVLDL</sequence>
<dbReference type="InterPro" id="IPR050415">
    <property type="entry name" value="MRET"/>
</dbReference>
<dbReference type="InterPro" id="IPR001433">
    <property type="entry name" value="OxRdtase_FAD/NAD-bd"/>
</dbReference>
<dbReference type="InterPro" id="IPR039261">
    <property type="entry name" value="FNR_nucleotide-bd"/>
</dbReference>
<dbReference type="PROSITE" id="PS51384">
    <property type="entry name" value="FAD_FR"/>
    <property type="match status" value="1"/>
</dbReference>
<keyword evidence="1" id="KW-0285">Flavoprotein</keyword>
<dbReference type="InterPro" id="IPR036010">
    <property type="entry name" value="2Fe-2S_ferredoxin-like_sf"/>
</dbReference>
<dbReference type="CDD" id="cd06185">
    <property type="entry name" value="PDR_like"/>
    <property type="match status" value="1"/>
</dbReference>
<protein>
    <submittedName>
        <fullName evidence="9">Oxidoreductase</fullName>
    </submittedName>
</protein>
<evidence type="ECO:0000256" key="1">
    <source>
        <dbReference type="ARBA" id="ARBA00022630"/>
    </source>
</evidence>
<name>A0A2P2CAT4_9ZZZZ</name>
<dbReference type="SUPFAM" id="SSF52343">
    <property type="entry name" value="Ferredoxin reductase-like, C-terminal NADP-linked domain"/>
    <property type="match status" value="1"/>
</dbReference>
<dbReference type="Pfam" id="PF00111">
    <property type="entry name" value="Fer2"/>
    <property type="match status" value="1"/>
</dbReference>
<evidence type="ECO:0000256" key="5">
    <source>
        <dbReference type="ARBA" id="ARBA00023004"/>
    </source>
</evidence>
<evidence type="ECO:0000256" key="4">
    <source>
        <dbReference type="ARBA" id="ARBA00023002"/>
    </source>
</evidence>
<dbReference type="CDD" id="cd00207">
    <property type="entry name" value="fer2"/>
    <property type="match status" value="1"/>
</dbReference>
<accession>A0A2P2CAT4</accession>
<dbReference type="GO" id="GO:0051537">
    <property type="term" value="F:2 iron, 2 sulfur cluster binding"/>
    <property type="evidence" value="ECO:0007669"/>
    <property type="project" value="UniProtKB-KW"/>
</dbReference>